<gene>
    <name evidence="1" type="ORF">LCGC14_2740840</name>
</gene>
<comment type="caution">
    <text evidence="1">The sequence shown here is derived from an EMBL/GenBank/DDBJ whole genome shotgun (WGS) entry which is preliminary data.</text>
</comment>
<reference evidence="1" key="1">
    <citation type="journal article" date="2015" name="Nature">
        <title>Complex archaea that bridge the gap between prokaryotes and eukaryotes.</title>
        <authorList>
            <person name="Spang A."/>
            <person name="Saw J.H."/>
            <person name="Jorgensen S.L."/>
            <person name="Zaremba-Niedzwiedzka K."/>
            <person name="Martijn J."/>
            <person name="Lind A.E."/>
            <person name="van Eijk R."/>
            <person name="Schleper C."/>
            <person name="Guy L."/>
            <person name="Ettema T.J."/>
        </authorList>
    </citation>
    <scope>NUCLEOTIDE SEQUENCE</scope>
</reference>
<evidence type="ECO:0008006" key="2">
    <source>
        <dbReference type="Google" id="ProtNLM"/>
    </source>
</evidence>
<evidence type="ECO:0000313" key="1">
    <source>
        <dbReference type="EMBL" id="KKK88666.1"/>
    </source>
</evidence>
<accession>A0A0F9BW70</accession>
<dbReference type="EMBL" id="LAZR01049855">
    <property type="protein sequence ID" value="KKK88666.1"/>
    <property type="molecule type" value="Genomic_DNA"/>
</dbReference>
<organism evidence="1">
    <name type="scientific">marine sediment metagenome</name>
    <dbReference type="NCBI Taxonomy" id="412755"/>
    <lineage>
        <taxon>unclassified sequences</taxon>
        <taxon>metagenomes</taxon>
        <taxon>ecological metagenomes</taxon>
    </lineage>
</organism>
<sequence>MRIMKPEEAAWVGAMVEAEGSVFPNRTRWGDYWQVRVSNTDLEIISALFRATGEGTVIYDNPTREHLGNKQQWLWCLSKQAEVKSLAASCQDYCIKLRKVL</sequence>
<protein>
    <recommendedName>
        <fullName evidence="2">Homing endonuclease LAGLIDADG domain-containing protein</fullName>
    </recommendedName>
</protein>
<proteinExistence type="predicted"/>
<name>A0A0F9BW70_9ZZZZ</name>
<dbReference type="AlphaFoldDB" id="A0A0F9BW70"/>